<organism evidence="4 5">
    <name type="scientific">Thioclava litoralis</name>
    <dbReference type="NCBI Taxonomy" id="3076557"/>
    <lineage>
        <taxon>Bacteria</taxon>
        <taxon>Pseudomonadati</taxon>
        <taxon>Pseudomonadota</taxon>
        <taxon>Alphaproteobacteria</taxon>
        <taxon>Rhodobacterales</taxon>
        <taxon>Paracoccaceae</taxon>
        <taxon>Thioclava</taxon>
    </lineage>
</organism>
<feature type="domain" description="Sulfotransferase" evidence="3">
    <location>
        <begin position="7"/>
        <end position="209"/>
    </location>
</feature>
<dbReference type="EMBL" id="CP135444">
    <property type="protein sequence ID" value="WRY35140.1"/>
    <property type="molecule type" value="Genomic_DNA"/>
</dbReference>
<evidence type="ECO:0000259" key="3">
    <source>
        <dbReference type="Pfam" id="PF00685"/>
    </source>
</evidence>
<evidence type="ECO:0000313" key="5">
    <source>
        <dbReference type="Proteomes" id="UP001623290"/>
    </source>
</evidence>
<geneLocation type="plasmid" evidence="4 5">
    <name>unnamed1</name>
</geneLocation>
<evidence type="ECO:0000256" key="2">
    <source>
        <dbReference type="ARBA" id="ARBA00023180"/>
    </source>
</evidence>
<dbReference type="Pfam" id="PF00685">
    <property type="entry name" value="Sulfotransfer_1"/>
    <property type="match status" value="1"/>
</dbReference>
<evidence type="ECO:0000313" key="4">
    <source>
        <dbReference type="EMBL" id="WRY35140.1"/>
    </source>
</evidence>
<protein>
    <submittedName>
        <fullName evidence="4">Sulfotransferase</fullName>
        <ecNumber evidence="4">2.8.2.-</ecNumber>
    </submittedName>
</protein>
<proteinExistence type="predicted"/>
<keyword evidence="2" id="KW-0325">Glycoprotein</keyword>
<dbReference type="PANTHER" id="PTHR10605">
    <property type="entry name" value="HEPARAN SULFATE SULFOTRANSFERASE"/>
    <property type="match status" value="1"/>
</dbReference>
<reference evidence="4 5" key="1">
    <citation type="submission" date="2023-09" db="EMBL/GenBank/DDBJ databases">
        <title>Thioclava shenzhenensis sp. nov., a multidrug resistant bacteria-antagonizing species isolated from coastal seawater.</title>
        <authorList>
            <person name="Long M."/>
        </authorList>
    </citation>
    <scope>NUCLEOTIDE SEQUENCE [LARGE SCALE GENOMIC DNA]</scope>
    <source>
        <strain evidence="4 5">FTW29</strain>
        <plasmid evidence="4 5">unnamed1</plasmid>
    </source>
</reference>
<dbReference type="RefSeq" id="WP_330646882.1">
    <property type="nucleotide sequence ID" value="NZ_CP135444.1"/>
</dbReference>
<dbReference type="PANTHER" id="PTHR10605:SF56">
    <property type="entry name" value="BIFUNCTIONAL HEPARAN SULFATE N-DEACETYLASE_N-SULFOTRANSFERASE"/>
    <property type="match status" value="1"/>
</dbReference>
<gene>
    <name evidence="4" type="ORF">RPE78_14970</name>
</gene>
<evidence type="ECO:0000256" key="1">
    <source>
        <dbReference type="ARBA" id="ARBA00022679"/>
    </source>
</evidence>
<sequence length="263" mass="30810">MPDRQVDFFIAGTQKGGTTALRAKLLKHPDLAFSKQKEIHFFDREDIDWQAPPYDDLHAHFDLRQPKLFGEATPIYLYWPEAIKRIHRYNPEARLIFILRHPTYRALSAWKMERARAQETYSFSRAVSLIGRCRVRFAKGGVHRVFSYVERSCYAPQIRRLLTVFPREQLLFLTTDQLWTHEQDTLRRVCAFLGIDTSYGDTLPAQKKYIVPVDARHVPMQDAATITKLNKRFRRDIIRTADLTGLDLSGWLESGYTDPMHDR</sequence>
<name>A0ABZ1E377_9RHOB</name>
<keyword evidence="5" id="KW-1185">Reference proteome</keyword>
<keyword evidence="1 4" id="KW-0808">Transferase</keyword>
<dbReference type="Proteomes" id="UP001623290">
    <property type="component" value="Plasmid unnamed1"/>
</dbReference>
<dbReference type="InterPro" id="IPR037359">
    <property type="entry name" value="NST/OST"/>
</dbReference>
<dbReference type="InterPro" id="IPR027417">
    <property type="entry name" value="P-loop_NTPase"/>
</dbReference>
<dbReference type="Gene3D" id="3.40.50.300">
    <property type="entry name" value="P-loop containing nucleotide triphosphate hydrolases"/>
    <property type="match status" value="1"/>
</dbReference>
<keyword evidence="4" id="KW-0614">Plasmid</keyword>
<dbReference type="SUPFAM" id="SSF52540">
    <property type="entry name" value="P-loop containing nucleoside triphosphate hydrolases"/>
    <property type="match status" value="1"/>
</dbReference>
<accession>A0ABZ1E377</accession>
<dbReference type="InterPro" id="IPR000863">
    <property type="entry name" value="Sulfotransferase_dom"/>
</dbReference>
<dbReference type="GO" id="GO:0016740">
    <property type="term" value="F:transferase activity"/>
    <property type="evidence" value="ECO:0007669"/>
    <property type="project" value="UniProtKB-KW"/>
</dbReference>
<dbReference type="EC" id="2.8.2.-" evidence="4"/>